<keyword evidence="7" id="KW-0378">Hydrolase</keyword>
<keyword evidence="3" id="KW-0413">Isomerase</keyword>
<reference evidence="7 8" key="1">
    <citation type="journal article" date="2018" name="Genome Biol. Evol.">
        <title>Multiple Roots of Fruiting Body Formation in Amoebozoa.</title>
        <authorList>
            <person name="Hillmann F."/>
            <person name="Forbes G."/>
            <person name="Novohradska S."/>
            <person name="Ferling I."/>
            <person name="Riege K."/>
            <person name="Groth M."/>
            <person name="Westermann M."/>
            <person name="Marz M."/>
            <person name="Spaller T."/>
            <person name="Winckler T."/>
            <person name="Schaap P."/>
            <person name="Glockner G."/>
        </authorList>
    </citation>
    <scope>NUCLEOTIDE SEQUENCE [LARGE SCALE GENOMIC DNA]</scope>
    <source>
        <strain evidence="7 8">Jena</strain>
    </source>
</reference>
<name>A0A2P6MN27_9EUKA</name>
<evidence type="ECO:0000256" key="5">
    <source>
        <dbReference type="ARBA" id="ARBA00034808"/>
    </source>
</evidence>
<keyword evidence="8" id="KW-1185">Reference proteome</keyword>
<dbReference type="Gene3D" id="1.10.10.10">
    <property type="entry name" value="Winged helix-like DNA-binding domain superfamily/Winged helix DNA-binding domain"/>
    <property type="match status" value="1"/>
</dbReference>
<keyword evidence="7" id="KW-0547">Nucleotide-binding</keyword>
<dbReference type="GO" id="GO:0043138">
    <property type="term" value="F:3'-5' DNA helicase activity"/>
    <property type="evidence" value="ECO:0007669"/>
    <property type="project" value="UniProtKB-EC"/>
</dbReference>
<sequence>SGRAGRDGLGADCILYYRSADQPRLSAMVGGDANGHNNLKEMVRYCEDLRTCRRVSLSQHFGQEFDAMDCNQQCDHCQHPEKCKVEDITQETHSLLKFLNIQKDNKEKMTLNQLADAWRGNGKSPAPSSCVTKRKKGEVERIILQLLLEGIVTEKIAHTAYQSNSYIIVGPEARTFQSSNRKITIDMLQEEGKRKSGGEEMGGKKKGLPKHIQNVVDQLTGLRTQLAAANTTSDGGKFLPHQILSEQGEHLSWIDLTVHVDLISIAEHNITSMEHLSTTIGQTKAGRFGEDILNVMRNIQEFYNAPASTATKTSTSTTKTPVTKTKAKMRGIHLAESLIPKVTTLFNDDLQKRDSRSITKSDQSEDRSRTPRWTCVKEQNAVFMIARGSGSAHKKRETTVTLNITICCLSNPMGDMAKQLKFVVTKNEASPGLQIVRWAITYSDPILESMFNTQVRASVSRESLL</sequence>
<organism evidence="7 8">
    <name type="scientific">Planoprotostelium fungivorum</name>
    <dbReference type="NCBI Taxonomy" id="1890364"/>
    <lineage>
        <taxon>Eukaryota</taxon>
        <taxon>Amoebozoa</taxon>
        <taxon>Evosea</taxon>
        <taxon>Variosea</taxon>
        <taxon>Cavosteliida</taxon>
        <taxon>Cavosteliaceae</taxon>
        <taxon>Planoprotostelium</taxon>
    </lineage>
</organism>
<dbReference type="EC" id="5.6.2.4" evidence="5"/>
<dbReference type="Pfam" id="PF16124">
    <property type="entry name" value="RecQ_Zn_bind"/>
    <property type="match status" value="1"/>
</dbReference>
<keyword evidence="7" id="KW-0067">ATP-binding</keyword>
<keyword evidence="7" id="KW-0347">Helicase</keyword>
<dbReference type="Proteomes" id="UP000241769">
    <property type="component" value="Unassembled WGS sequence"/>
</dbReference>
<evidence type="ECO:0000256" key="1">
    <source>
        <dbReference type="ARBA" id="ARBA00005446"/>
    </source>
</evidence>
<dbReference type="GO" id="GO:0009378">
    <property type="term" value="F:four-way junction helicase activity"/>
    <property type="evidence" value="ECO:0007669"/>
    <property type="project" value="TreeGrafter"/>
</dbReference>
<dbReference type="InterPro" id="IPR032284">
    <property type="entry name" value="RecQ_Zn-bd"/>
</dbReference>
<dbReference type="PANTHER" id="PTHR13710">
    <property type="entry name" value="DNA HELICASE RECQ FAMILY MEMBER"/>
    <property type="match status" value="1"/>
</dbReference>
<dbReference type="AlphaFoldDB" id="A0A2P6MN27"/>
<dbReference type="InterPro" id="IPR036388">
    <property type="entry name" value="WH-like_DNA-bd_sf"/>
</dbReference>
<dbReference type="GO" id="GO:0005694">
    <property type="term" value="C:chromosome"/>
    <property type="evidence" value="ECO:0007669"/>
    <property type="project" value="TreeGrafter"/>
</dbReference>
<evidence type="ECO:0000259" key="6">
    <source>
        <dbReference type="Pfam" id="PF16124"/>
    </source>
</evidence>
<evidence type="ECO:0000256" key="2">
    <source>
        <dbReference type="ARBA" id="ARBA00023125"/>
    </source>
</evidence>
<dbReference type="OrthoDB" id="10261556at2759"/>
<dbReference type="GO" id="GO:0000724">
    <property type="term" value="P:double-strand break repair via homologous recombination"/>
    <property type="evidence" value="ECO:0007669"/>
    <property type="project" value="TreeGrafter"/>
</dbReference>
<evidence type="ECO:0000256" key="3">
    <source>
        <dbReference type="ARBA" id="ARBA00023235"/>
    </source>
</evidence>
<comment type="caution">
    <text evidence="7">The sequence shown here is derived from an EMBL/GenBank/DDBJ whole genome shotgun (WGS) entry which is preliminary data.</text>
</comment>
<dbReference type="GO" id="GO:0003677">
    <property type="term" value="F:DNA binding"/>
    <property type="evidence" value="ECO:0007669"/>
    <property type="project" value="UniProtKB-KW"/>
</dbReference>
<evidence type="ECO:0000256" key="4">
    <source>
        <dbReference type="ARBA" id="ARBA00034617"/>
    </source>
</evidence>
<gene>
    <name evidence="7" type="ORF">PROFUN_16975</name>
</gene>
<feature type="domain" description="ATP-dependent DNA helicase RecQ zinc-binding" evidence="6">
    <location>
        <begin position="34"/>
        <end position="78"/>
    </location>
</feature>
<proteinExistence type="inferred from homology"/>
<feature type="non-terminal residue" evidence="7">
    <location>
        <position position="1"/>
    </location>
</feature>
<dbReference type="STRING" id="1890364.A0A2P6MN27"/>
<dbReference type="InterPro" id="IPR027417">
    <property type="entry name" value="P-loop_NTPase"/>
</dbReference>
<accession>A0A2P6MN27</accession>
<keyword evidence="2" id="KW-0238">DNA-binding</keyword>
<evidence type="ECO:0000313" key="8">
    <source>
        <dbReference type="Proteomes" id="UP000241769"/>
    </source>
</evidence>
<comment type="similarity">
    <text evidence="1">Belongs to the helicase family. RecQ subfamily.</text>
</comment>
<dbReference type="EMBL" id="MDYQ01000665">
    <property type="protein sequence ID" value="PRP73114.1"/>
    <property type="molecule type" value="Genomic_DNA"/>
</dbReference>
<dbReference type="Gene3D" id="3.40.50.300">
    <property type="entry name" value="P-loop containing nucleotide triphosphate hydrolases"/>
    <property type="match status" value="1"/>
</dbReference>
<protein>
    <recommendedName>
        <fullName evidence="5">DNA 3'-5' helicase</fullName>
        <ecNumber evidence="5">5.6.2.4</ecNumber>
    </recommendedName>
</protein>
<dbReference type="PANTHER" id="PTHR13710:SF105">
    <property type="entry name" value="ATP-DEPENDENT DNA HELICASE Q1"/>
    <property type="match status" value="1"/>
</dbReference>
<dbReference type="SUPFAM" id="SSF52540">
    <property type="entry name" value="P-loop containing nucleoside triphosphate hydrolases"/>
    <property type="match status" value="1"/>
</dbReference>
<comment type="catalytic activity">
    <reaction evidence="4">
        <text>Couples ATP hydrolysis with the unwinding of duplex DNA by translocating in the 3'-5' direction.</text>
        <dbReference type="EC" id="5.6.2.4"/>
    </reaction>
</comment>
<dbReference type="InParanoid" id="A0A2P6MN27"/>
<dbReference type="GO" id="GO:0005737">
    <property type="term" value="C:cytoplasm"/>
    <property type="evidence" value="ECO:0007669"/>
    <property type="project" value="TreeGrafter"/>
</dbReference>
<evidence type="ECO:0000313" key="7">
    <source>
        <dbReference type="EMBL" id="PRP73114.1"/>
    </source>
</evidence>